<evidence type="ECO:0000313" key="3">
    <source>
        <dbReference type="Proteomes" id="UP000282674"/>
    </source>
</evidence>
<name>A0A3M2MB25_9ACTN</name>
<keyword evidence="1" id="KW-0732">Signal</keyword>
<reference evidence="2 3" key="1">
    <citation type="submission" date="2018-10" db="EMBL/GenBank/DDBJ databases">
        <title>Isolation from soil.</title>
        <authorList>
            <person name="Hu J."/>
        </authorList>
    </citation>
    <scope>NUCLEOTIDE SEQUENCE [LARGE SCALE GENOMIC DNA]</scope>
    <source>
        <strain evidence="2 3">NEAU-Ht49</strain>
    </source>
</reference>
<keyword evidence="3" id="KW-1185">Reference proteome</keyword>
<organism evidence="2 3">
    <name type="scientific">Actinomadura harenae</name>
    <dbReference type="NCBI Taxonomy" id="2483351"/>
    <lineage>
        <taxon>Bacteria</taxon>
        <taxon>Bacillati</taxon>
        <taxon>Actinomycetota</taxon>
        <taxon>Actinomycetes</taxon>
        <taxon>Streptosporangiales</taxon>
        <taxon>Thermomonosporaceae</taxon>
        <taxon>Actinomadura</taxon>
    </lineage>
</organism>
<evidence type="ECO:0008006" key="4">
    <source>
        <dbReference type="Google" id="ProtNLM"/>
    </source>
</evidence>
<feature type="chain" id="PRO_5018143808" description="HNH endonuclease" evidence="1">
    <location>
        <begin position="21"/>
        <end position="172"/>
    </location>
</feature>
<dbReference type="EMBL" id="RFFG01000010">
    <property type="protein sequence ID" value="RMI46190.1"/>
    <property type="molecule type" value="Genomic_DNA"/>
</dbReference>
<dbReference type="OrthoDB" id="163358at2"/>
<sequence>MAALGAAVLVTAAATSTASAASPALDSFPPGYCHASSLDPATTRPDPNCTPGALNPDVTQATIHQTICVGGYSGSIRPPSSYTTALKKQQIIEYGYSDTSTSSYEEDHFIPLSLGGAPRDPLNLWPEPGSSPNPKDAIEYKLYKAVCADQVTLAAAQHAIVTDWTTADQIIP</sequence>
<comment type="caution">
    <text evidence="2">The sequence shown here is derived from an EMBL/GenBank/DDBJ whole genome shotgun (WGS) entry which is preliminary data.</text>
</comment>
<gene>
    <name evidence="2" type="ORF">EBO15_07775</name>
</gene>
<dbReference type="Proteomes" id="UP000282674">
    <property type="component" value="Unassembled WGS sequence"/>
</dbReference>
<evidence type="ECO:0000313" key="2">
    <source>
        <dbReference type="EMBL" id="RMI46190.1"/>
    </source>
</evidence>
<protein>
    <recommendedName>
        <fullName evidence="4">HNH endonuclease</fullName>
    </recommendedName>
</protein>
<proteinExistence type="predicted"/>
<dbReference type="AlphaFoldDB" id="A0A3M2MB25"/>
<accession>A0A3M2MB25</accession>
<feature type="signal peptide" evidence="1">
    <location>
        <begin position="1"/>
        <end position="20"/>
    </location>
</feature>
<evidence type="ECO:0000256" key="1">
    <source>
        <dbReference type="SAM" id="SignalP"/>
    </source>
</evidence>